<name>A0ABT6HZ76_9ACTN</name>
<proteinExistence type="predicted"/>
<dbReference type="EMBL" id="JARWBG010000098">
    <property type="protein sequence ID" value="MDH2394011.1"/>
    <property type="molecule type" value="Genomic_DNA"/>
</dbReference>
<accession>A0ABT6HZ76</accession>
<protein>
    <recommendedName>
        <fullName evidence="4">Transposase</fullName>
    </recommendedName>
</protein>
<keyword evidence="3" id="KW-1185">Reference proteome</keyword>
<dbReference type="RefSeq" id="WP_279933423.1">
    <property type="nucleotide sequence ID" value="NZ_JARWBG010000098.1"/>
</dbReference>
<reference evidence="2 3" key="1">
    <citation type="submission" date="2023-04" db="EMBL/GenBank/DDBJ databases">
        <title>Streptomyces chengmaiensis sp. nov. isolated from the stem of mangrove plant in Hainan.</title>
        <authorList>
            <person name="Huang X."/>
            <person name="Zhou S."/>
            <person name="Chu X."/>
            <person name="Xie Y."/>
            <person name="Lin Y."/>
        </authorList>
    </citation>
    <scope>NUCLEOTIDE SEQUENCE [LARGE SCALE GENOMIC DNA]</scope>
    <source>
        <strain evidence="2 3">HNM0663</strain>
    </source>
</reference>
<sequence length="168" mass="18746">MLGTDGVKLRVVKALTVTELGVDFPGVVQAARIMRFRTNAKTGKLTRKTIYAITDLTCPEASPERISWLARSQWGIENRLHSVRDVAFAEDASRVHTEHGPENMATLRNRAIGTLRRAGHHNTAAALRHLSYRPHTRAPRPHRPVPTSKVTRSLDFTTALTPRQRGSL</sequence>
<evidence type="ECO:0000313" key="2">
    <source>
        <dbReference type="EMBL" id="MDH2394011.1"/>
    </source>
</evidence>
<feature type="compositionally biased region" description="Polar residues" evidence="1">
    <location>
        <begin position="148"/>
        <end position="168"/>
    </location>
</feature>
<feature type="region of interest" description="Disordered" evidence="1">
    <location>
        <begin position="135"/>
        <end position="168"/>
    </location>
</feature>
<organism evidence="2 3">
    <name type="scientific">Streptomyces chengmaiensis</name>
    <dbReference type="NCBI Taxonomy" id="3040919"/>
    <lineage>
        <taxon>Bacteria</taxon>
        <taxon>Bacillati</taxon>
        <taxon>Actinomycetota</taxon>
        <taxon>Actinomycetes</taxon>
        <taxon>Kitasatosporales</taxon>
        <taxon>Streptomycetaceae</taxon>
        <taxon>Streptomyces</taxon>
    </lineage>
</organism>
<evidence type="ECO:0008006" key="4">
    <source>
        <dbReference type="Google" id="ProtNLM"/>
    </source>
</evidence>
<dbReference type="Proteomes" id="UP001223144">
    <property type="component" value="Unassembled WGS sequence"/>
</dbReference>
<evidence type="ECO:0000313" key="3">
    <source>
        <dbReference type="Proteomes" id="UP001223144"/>
    </source>
</evidence>
<gene>
    <name evidence="2" type="ORF">QCN29_35760</name>
</gene>
<evidence type="ECO:0000256" key="1">
    <source>
        <dbReference type="SAM" id="MobiDB-lite"/>
    </source>
</evidence>
<comment type="caution">
    <text evidence="2">The sequence shown here is derived from an EMBL/GenBank/DDBJ whole genome shotgun (WGS) entry which is preliminary data.</text>
</comment>